<dbReference type="EMBL" id="JAJTJA010000009">
    <property type="protein sequence ID" value="KAH8693564.1"/>
    <property type="molecule type" value="Genomic_DNA"/>
</dbReference>
<protein>
    <submittedName>
        <fullName evidence="3">Phosphoesterase superfamily protein</fullName>
    </submittedName>
</protein>
<feature type="chain" id="PRO_5042274057" evidence="2">
    <location>
        <begin position="20"/>
        <end position="432"/>
    </location>
</feature>
<dbReference type="GO" id="GO:0016788">
    <property type="term" value="F:hydrolase activity, acting on ester bonds"/>
    <property type="evidence" value="ECO:0007669"/>
    <property type="project" value="InterPro"/>
</dbReference>
<name>A0AAD4PXQ2_9EURO</name>
<dbReference type="AlphaFoldDB" id="A0AAD4PXQ2"/>
<feature type="signal peptide" evidence="2">
    <location>
        <begin position="1"/>
        <end position="19"/>
    </location>
</feature>
<evidence type="ECO:0000256" key="1">
    <source>
        <dbReference type="ARBA" id="ARBA00022801"/>
    </source>
</evidence>
<dbReference type="SUPFAM" id="SSF53649">
    <property type="entry name" value="Alkaline phosphatase-like"/>
    <property type="match status" value="1"/>
</dbReference>
<dbReference type="Proteomes" id="UP001201262">
    <property type="component" value="Unassembled WGS sequence"/>
</dbReference>
<proteinExistence type="predicted"/>
<dbReference type="Gene3D" id="3.40.720.10">
    <property type="entry name" value="Alkaline Phosphatase, subunit A"/>
    <property type="match status" value="1"/>
</dbReference>
<sequence length="432" mass="47170">MHSATLVRLLLALAASASAIPTKRAQPGSAASIQNFKDKIKNVVVLVMENRSLDNLLGGQTLKGLENPINSGPYCNPYNLTAASEGNVCSAAKDYDSVSDDPDHGVYGNNLEFYGTFNPDESLVQSGALTPSQNGFVHEQIRLYASDANRSELATQVMNYYTEEQVPVLTALVQNFLTFNHWHSDVPGPTNPNRAALVSGTTYGHGSNDDSFTEHAFPQVSIWQALTETNHTWLNYWDTAGGTGPDAGYFNWTYNTGNQDKIVDLETFYTDAAAGTLPELAYINPSCCGVGTNSMHPSGLVSDGEALIRRVYDAARAGPQWKNTLFVLSFDETGGFHDHDYTFTFNRLGGRIPTLLISDWVSEGYVEQQGTNAAGETVSYSATSILRSLGYLWGFEPFNPRVEHAPSFDHLIQTKARNNTPTALPTATPFKR</sequence>
<dbReference type="GeneID" id="70248753"/>
<reference evidence="3" key="1">
    <citation type="submission" date="2021-12" db="EMBL/GenBank/DDBJ databases">
        <title>Convergent genome expansion in fungi linked to evolution of root-endophyte symbiosis.</title>
        <authorList>
            <consortium name="DOE Joint Genome Institute"/>
            <person name="Ke Y.-H."/>
            <person name="Bonito G."/>
            <person name="Liao H.-L."/>
            <person name="Looney B."/>
            <person name="Rojas-Flechas A."/>
            <person name="Nash J."/>
            <person name="Hameed K."/>
            <person name="Schadt C."/>
            <person name="Martin F."/>
            <person name="Crous P.W."/>
            <person name="Miettinen O."/>
            <person name="Magnuson J.K."/>
            <person name="Labbe J."/>
            <person name="Jacobson D."/>
            <person name="Doktycz M.J."/>
            <person name="Veneault-Fourrey C."/>
            <person name="Kuo A."/>
            <person name="Mondo S."/>
            <person name="Calhoun S."/>
            <person name="Riley R."/>
            <person name="Ohm R."/>
            <person name="LaButti K."/>
            <person name="Andreopoulos B."/>
            <person name="Pangilinan J."/>
            <person name="Nolan M."/>
            <person name="Tritt A."/>
            <person name="Clum A."/>
            <person name="Lipzen A."/>
            <person name="Daum C."/>
            <person name="Barry K."/>
            <person name="Grigoriev I.V."/>
            <person name="Vilgalys R."/>
        </authorList>
    </citation>
    <scope>NUCLEOTIDE SEQUENCE</scope>
    <source>
        <strain evidence="3">PMI_201</strain>
    </source>
</reference>
<dbReference type="PANTHER" id="PTHR31956">
    <property type="entry name" value="NON-SPECIFIC PHOSPHOLIPASE C4-RELATED"/>
    <property type="match status" value="1"/>
</dbReference>
<accession>A0AAD4PXQ2</accession>
<keyword evidence="1" id="KW-0378">Hydrolase</keyword>
<keyword evidence="4" id="KW-1185">Reference proteome</keyword>
<dbReference type="InterPro" id="IPR007312">
    <property type="entry name" value="Phosphoesterase"/>
</dbReference>
<evidence type="ECO:0000313" key="3">
    <source>
        <dbReference type="EMBL" id="KAH8693564.1"/>
    </source>
</evidence>
<dbReference type="PANTHER" id="PTHR31956:SF24">
    <property type="entry name" value="PHOSPHOESTERASE SUPERFAMILY PROTEIN (AFU_ORTHOLOGUE AFUA_1G17590)"/>
    <property type="match status" value="1"/>
</dbReference>
<keyword evidence="2" id="KW-0732">Signal</keyword>
<dbReference type="GO" id="GO:0009395">
    <property type="term" value="P:phospholipid catabolic process"/>
    <property type="evidence" value="ECO:0007669"/>
    <property type="project" value="TreeGrafter"/>
</dbReference>
<organism evidence="3 4">
    <name type="scientific">Talaromyces proteolyticus</name>
    <dbReference type="NCBI Taxonomy" id="1131652"/>
    <lineage>
        <taxon>Eukaryota</taxon>
        <taxon>Fungi</taxon>
        <taxon>Dikarya</taxon>
        <taxon>Ascomycota</taxon>
        <taxon>Pezizomycotina</taxon>
        <taxon>Eurotiomycetes</taxon>
        <taxon>Eurotiomycetidae</taxon>
        <taxon>Eurotiales</taxon>
        <taxon>Trichocomaceae</taxon>
        <taxon>Talaromyces</taxon>
        <taxon>Talaromyces sect. Bacilispori</taxon>
    </lineage>
</organism>
<dbReference type="InterPro" id="IPR017850">
    <property type="entry name" value="Alkaline_phosphatase_core_sf"/>
</dbReference>
<evidence type="ECO:0000313" key="4">
    <source>
        <dbReference type="Proteomes" id="UP001201262"/>
    </source>
</evidence>
<dbReference type="Pfam" id="PF04185">
    <property type="entry name" value="Phosphoesterase"/>
    <property type="match status" value="1"/>
</dbReference>
<dbReference type="RefSeq" id="XP_046069234.1">
    <property type="nucleotide sequence ID" value="XM_046218466.1"/>
</dbReference>
<gene>
    <name evidence="3" type="ORF">BGW36DRAFT_398881</name>
</gene>
<evidence type="ECO:0000256" key="2">
    <source>
        <dbReference type="SAM" id="SignalP"/>
    </source>
</evidence>
<comment type="caution">
    <text evidence="3">The sequence shown here is derived from an EMBL/GenBank/DDBJ whole genome shotgun (WGS) entry which is preliminary data.</text>
</comment>